<feature type="transmembrane region" description="Helical" evidence="1">
    <location>
        <begin position="41"/>
        <end position="64"/>
    </location>
</feature>
<proteinExistence type="predicted"/>
<dbReference type="PANTHER" id="PTHR33726:SF3">
    <property type="entry name" value="TRANSMEMBRANE PROTEIN"/>
    <property type="match status" value="1"/>
</dbReference>
<dbReference type="AlphaFoldDB" id="A0AA38ZKU7"/>
<evidence type="ECO:0000313" key="3">
    <source>
        <dbReference type="Proteomes" id="UP001168098"/>
    </source>
</evidence>
<keyword evidence="1" id="KW-1133">Transmembrane helix</keyword>
<reference evidence="2 3" key="1">
    <citation type="journal article" date="2023" name="BMC Biotechnol.">
        <title>Vitis rotundifolia cv Carlos genome sequencing.</title>
        <authorList>
            <person name="Huff M."/>
            <person name="Hulse-Kemp A."/>
            <person name="Scheffler B."/>
            <person name="Youngblood R."/>
            <person name="Simpson S."/>
            <person name="Babiker E."/>
            <person name="Staton M."/>
        </authorList>
    </citation>
    <scope>NUCLEOTIDE SEQUENCE [LARGE SCALE GENOMIC DNA]</scope>
    <source>
        <tissue evidence="2">Leaf</tissue>
    </source>
</reference>
<dbReference type="Proteomes" id="UP001168098">
    <property type="component" value="Unassembled WGS sequence"/>
</dbReference>
<dbReference type="EMBL" id="JARBHA010000010">
    <property type="protein sequence ID" value="KAJ9690951.1"/>
    <property type="molecule type" value="Genomic_DNA"/>
</dbReference>
<organism evidence="2 3">
    <name type="scientific">Vitis rotundifolia</name>
    <name type="common">Muscadine grape</name>
    <dbReference type="NCBI Taxonomy" id="103349"/>
    <lineage>
        <taxon>Eukaryota</taxon>
        <taxon>Viridiplantae</taxon>
        <taxon>Streptophyta</taxon>
        <taxon>Embryophyta</taxon>
        <taxon>Tracheophyta</taxon>
        <taxon>Spermatophyta</taxon>
        <taxon>Magnoliopsida</taxon>
        <taxon>eudicotyledons</taxon>
        <taxon>Gunneridae</taxon>
        <taxon>Pentapetalae</taxon>
        <taxon>rosids</taxon>
        <taxon>Vitales</taxon>
        <taxon>Vitaceae</taxon>
        <taxon>Viteae</taxon>
        <taxon>Vitis</taxon>
    </lineage>
</organism>
<protein>
    <submittedName>
        <fullName evidence="2">Uncharacterized protein</fullName>
    </submittedName>
</protein>
<keyword evidence="1" id="KW-0812">Transmembrane</keyword>
<evidence type="ECO:0000313" key="2">
    <source>
        <dbReference type="EMBL" id="KAJ9690951.1"/>
    </source>
</evidence>
<accession>A0AA38ZKU7</accession>
<gene>
    <name evidence="2" type="ORF">PVL29_013218</name>
</gene>
<keyword evidence="3" id="KW-1185">Reference proteome</keyword>
<comment type="caution">
    <text evidence="2">The sequence shown here is derived from an EMBL/GenBank/DDBJ whole genome shotgun (WGS) entry which is preliminary data.</text>
</comment>
<dbReference type="PANTHER" id="PTHR33726">
    <property type="entry name" value="TRANSMEMBRANE PROTEIN"/>
    <property type="match status" value="1"/>
</dbReference>
<name>A0AA38ZKU7_VITRO</name>
<evidence type="ECO:0000256" key="1">
    <source>
        <dbReference type="SAM" id="Phobius"/>
    </source>
</evidence>
<keyword evidence="1" id="KW-0472">Membrane</keyword>
<sequence>MGKKRGFFRRISEDYKWRWKFLSSGFRWKRLRFQLSFIDDVVFRIMYVFEAIVLVATLCFFYLFCGCHI</sequence>